<dbReference type="GO" id="GO:0016705">
    <property type="term" value="F:oxidoreductase activity, acting on paired donors, with incorporation or reduction of molecular oxygen"/>
    <property type="evidence" value="ECO:0007669"/>
    <property type="project" value="InterPro"/>
</dbReference>
<accession>A0A1H9SF77</accession>
<evidence type="ECO:0000256" key="5">
    <source>
        <dbReference type="ARBA" id="ARBA00023004"/>
    </source>
</evidence>
<evidence type="ECO:0000313" key="9">
    <source>
        <dbReference type="Proteomes" id="UP000199028"/>
    </source>
</evidence>
<keyword evidence="9" id="KW-1185">Reference proteome</keyword>
<keyword evidence="3 7" id="KW-0479">Metal-binding</keyword>
<dbReference type="PANTHER" id="PTHR46696">
    <property type="entry name" value="P450, PUTATIVE (EUROFUNG)-RELATED"/>
    <property type="match status" value="1"/>
</dbReference>
<dbReference type="FunFam" id="1.10.630.10:FF:000018">
    <property type="entry name" value="Cytochrome P450 monooxygenase"/>
    <property type="match status" value="1"/>
</dbReference>
<dbReference type="SUPFAM" id="SSF48264">
    <property type="entry name" value="Cytochrome P450"/>
    <property type="match status" value="1"/>
</dbReference>
<dbReference type="PRINTS" id="PR00359">
    <property type="entry name" value="BP450"/>
</dbReference>
<dbReference type="Gene3D" id="1.10.630.10">
    <property type="entry name" value="Cytochrome P450"/>
    <property type="match status" value="1"/>
</dbReference>
<gene>
    <name evidence="8" type="ORF">SAMN05216195_10743</name>
</gene>
<proteinExistence type="inferred from homology"/>
<dbReference type="InterPro" id="IPR036396">
    <property type="entry name" value="Cyt_P450_sf"/>
</dbReference>
<keyword evidence="5 7" id="KW-0408">Iron</keyword>
<protein>
    <recommendedName>
        <fullName evidence="10">Cytochrome P450</fullName>
    </recommendedName>
</protein>
<evidence type="ECO:0000256" key="3">
    <source>
        <dbReference type="ARBA" id="ARBA00022723"/>
    </source>
</evidence>
<dbReference type="PANTHER" id="PTHR46696:SF3">
    <property type="entry name" value="PULCHERRIMINIC ACID SYNTHASE"/>
    <property type="match status" value="1"/>
</dbReference>
<dbReference type="Proteomes" id="UP000199028">
    <property type="component" value="Unassembled WGS sequence"/>
</dbReference>
<dbReference type="SMR" id="A0A1H9SF77"/>
<evidence type="ECO:0000256" key="6">
    <source>
        <dbReference type="ARBA" id="ARBA00023033"/>
    </source>
</evidence>
<keyword evidence="2 7" id="KW-0349">Heme</keyword>
<dbReference type="InterPro" id="IPR001128">
    <property type="entry name" value="Cyt_P450"/>
</dbReference>
<keyword evidence="6 7" id="KW-0503">Monooxygenase</keyword>
<dbReference type="RefSeq" id="WP_211335517.1">
    <property type="nucleotide sequence ID" value="NZ_FOFT01000007.1"/>
</dbReference>
<sequence>MTTVEDWEIYPEHFWLHGRQPDEFVVHDDRLKIWNIYGYPETVQILTNPSVFSNDVGRLDPIKIDPEICAGDFAQMDPPEHRKVRGLVDRAFSARTIVQRESHVRELINGLLDKIGDRDRFDLVEEFTLPLPVVVISELLGVPEADHEFIHEWMHRLLDGAGDFDPYEEPTGEELARQQGELEAALDLLREMRDYWSGLVAERRRQPREDLLTNLTTAEIDGQRLSDTEIFNIANRLFIAGHHSTSILLANTVLCLDTFPEQAKRVREDRSLIPGLLEETLRFMAPISGIMRCTNEDVEVGGTLIPRDSVLMAWTGAANRDPRKFERPDEFLPDRSPNPHLGFGRGLHICPGRALGRLESRIAVDVLLDRFPTLRVDPENKPRFYQIADAGGLSNLPVVTS</sequence>
<name>A0A1H9SF77_9PSEU</name>
<dbReference type="GO" id="GO:0005506">
    <property type="term" value="F:iron ion binding"/>
    <property type="evidence" value="ECO:0007669"/>
    <property type="project" value="InterPro"/>
</dbReference>
<evidence type="ECO:0008006" key="10">
    <source>
        <dbReference type="Google" id="ProtNLM"/>
    </source>
</evidence>
<keyword evidence="4 7" id="KW-0560">Oxidoreductase</keyword>
<dbReference type="GO" id="GO:0020037">
    <property type="term" value="F:heme binding"/>
    <property type="evidence" value="ECO:0007669"/>
    <property type="project" value="InterPro"/>
</dbReference>
<dbReference type="Pfam" id="PF00067">
    <property type="entry name" value="p450"/>
    <property type="match status" value="1"/>
</dbReference>
<organism evidence="8 9">
    <name type="scientific">Lentzea flaviverrucosa</name>
    <dbReference type="NCBI Taxonomy" id="200379"/>
    <lineage>
        <taxon>Bacteria</taxon>
        <taxon>Bacillati</taxon>
        <taxon>Actinomycetota</taxon>
        <taxon>Actinomycetes</taxon>
        <taxon>Pseudonocardiales</taxon>
        <taxon>Pseudonocardiaceae</taxon>
        <taxon>Lentzea</taxon>
    </lineage>
</organism>
<dbReference type="InterPro" id="IPR002397">
    <property type="entry name" value="Cyt_P450_B"/>
</dbReference>
<reference evidence="9" key="1">
    <citation type="submission" date="2016-10" db="EMBL/GenBank/DDBJ databases">
        <authorList>
            <person name="Varghese N."/>
            <person name="Submissions S."/>
        </authorList>
    </citation>
    <scope>NUCLEOTIDE SEQUENCE [LARGE SCALE GENOMIC DNA]</scope>
    <source>
        <strain evidence="9">CGMCC 4.578</strain>
    </source>
</reference>
<evidence type="ECO:0000256" key="1">
    <source>
        <dbReference type="ARBA" id="ARBA00010617"/>
    </source>
</evidence>
<dbReference type="InterPro" id="IPR017972">
    <property type="entry name" value="Cyt_P450_CS"/>
</dbReference>
<evidence type="ECO:0000256" key="7">
    <source>
        <dbReference type="RuleBase" id="RU000461"/>
    </source>
</evidence>
<dbReference type="AlphaFoldDB" id="A0A1H9SF77"/>
<comment type="similarity">
    <text evidence="1 7">Belongs to the cytochrome P450 family.</text>
</comment>
<evidence type="ECO:0000313" key="8">
    <source>
        <dbReference type="EMBL" id="SER83686.1"/>
    </source>
</evidence>
<dbReference type="PROSITE" id="PS00086">
    <property type="entry name" value="CYTOCHROME_P450"/>
    <property type="match status" value="1"/>
</dbReference>
<evidence type="ECO:0000256" key="2">
    <source>
        <dbReference type="ARBA" id="ARBA00022617"/>
    </source>
</evidence>
<evidence type="ECO:0000256" key="4">
    <source>
        <dbReference type="ARBA" id="ARBA00023002"/>
    </source>
</evidence>
<dbReference type="GO" id="GO:0004497">
    <property type="term" value="F:monooxygenase activity"/>
    <property type="evidence" value="ECO:0007669"/>
    <property type="project" value="UniProtKB-KW"/>
</dbReference>
<dbReference type="EMBL" id="FOFT01000007">
    <property type="protein sequence ID" value="SER83686.1"/>
    <property type="molecule type" value="Genomic_DNA"/>
</dbReference>